<evidence type="ECO:0000313" key="3">
    <source>
        <dbReference type="Proteomes" id="UP000479132"/>
    </source>
</evidence>
<dbReference type="PROSITE" id="PS51257">
    <property type="entry name" value="PROKAR_LIPOPROTEIN"/>
    <property type="match status" value="1"/>
</dbReference>
<feature type="signal peptide" evidence="1">
    <location>
        <begin position="1"/>
        <end position="21"/>
    </location>
</feature>
<reference evidence="2 3" key="1">
    <citation type="submission" date="2020-02" db="EMBL/GenBank/DDBJ databases">
        <title>Aliifodinibius halophilus 2W32, complete genome.</title>
        <authorList>
            <person name="Li Y."/>
            <person name="Wu S."/>
        </authorList>
    </citation>
    <scope>NUCLEOTIDE SEQUENCE [LARGE SCALE GENOMIC DNA]</scope>
    <source>
        <strain evidence="2 3">2W32</strain>
    </source>
</reference>
<dbReference type="Proteomes" id="UP000479132">
    <property type="component" value="Unassembled WGS sequence"/>
</dbReference>
<organism evidence="2 3">
    <name type="scientific">Fodinibius halophilus</name>
    <dbReference type="NCBI Taxonomy" id="1736908"/>
    <lineage>
        <taxon>Bacteria</taxon>
        <taxon>Pseudomonadati</taxon>
        <taxon>Balneolota</taxon>
        <taxon>Balneolia</taxon>
        <taxon>Balneolales</taxon>
        <taxon>Balneolaceae</taxon>
        <taxon>Fodinibius</taxon>
    </lineage>
</organism>
<dbReference type="AlphaFoldDB" id="A0A6M1T9U0"/>
<gene>
    <name evidence="2" type="ORF">G3569_18065</name>
</gene>
<accession>A0A6M1T9U0</accession>
<comment type="caution">
    <text evidence="2">The sequence shown here is derived from an EMBL/GenBank/DDBJ whole genome shotgun (WGS) entry which is preliminary data.</text>
</comment>
<proteinExistence type="predicted"/>
<dbReference type="EMBL" id="JAALLS010000052">
    <property type="protein sequence ID" value="NGP90265.1"/>
    <property type="molecule type" value="Genomic_DNA"/>
</dbReference>
<keyword evidence="3" id="KW-1185">Reference proteome</keyword>
<feature type="chain" id="PRO_5026785098" evidence="1">
    <location>
        <begin position="22"/>
        <end position="378"/>
    </location>
</feature>
<evidence type="ECO:0000256" key="1">
    <source>
        <dbReference type="SAM" id="SignalP"/>
    </source>
</evidence>
<protein>
    <submittedName>
        <fullName evidence="2">DUF4136 domain-containing protein</fullName>
    </submittedName>
</protein>
<name>A0A6M1T9U0_9BACT</name>
<dbReference type="RefSeq" id="WP_165271487.1">
    <property type="nucleotide sequence ID" value="NZ_JAALLS010000052.1"/>
</dbReference>
<sequence>MNSQFIKFFATVFIIALFASCATTPQVQVERPWTRTLGQAQSIELGSSIFINVSGDEEYLLIDNPLMDNSVYNVIKNQLVRRDFEIVSSKNDAEYVLNVEYQSKDVQVMQTELSSFQSSYQQSASGSGYGVLAALAVSEQTSSNQSVNQAEVSTQTAYRHTLGFSITQNDQTVWTGESTWKSSSLDVSNRITSTTQLLLSKLPGYGEVTPRVKAVNPEKKNNYYNQFIKGNSFFGPSLPYLINFYKLSGSRTGPNSSGSRTRPNQGLSISESNIARISNPRILHAIVDLIQTAEYALPKEPNYENPISTSQWAKVKLGGEYYIGNDDEKTYIIVNLVGDKTGYNIDSASKVNRQEYNRFLNDLKKWITALNNYYEVFE</sequence>
<evidence type="ECO:0000313" key="2">
    <source>
        <dbReference type="EMBL" id="NGP90265.1"/>
    </source>
</evidence>
<keyword evidence="1" id="KW-0732">Signal</keyword>